<sequence>MSGITITNKKIVMLDFPIVSLLCAHDGINIANTVKKSLEKNETKVLIVDVLQISEAPPSSVLVLFLTPGMLSVLKSSHAPDLNSVYSRGKTCALFFHETINFYGDSIQQLLQQTIPSFTKWGCLPTGKRIRVIVLKIIELIDTVEEEPDQDVPGLVWDCKLYPESVWEDKQTVFISFNSERTLEDKVTVDVDQTLFEATWVNPYTFMFQYKHGCNANGQRLVTVFVNGECLATSMIFVKDRSQILLGEINDSASPLHFLKDIVQSIKDTDSELPTESIDVKLLEGTKQFLKMLAQLPDFTDGNKSDSSYKQKIKTLEEPTLEEDLSYSTDPVVRRSNSQDIRNRREISIPDCSRKDANTICKSTELQSKRISKALQNLSSEEDVPLIKVNPDLKKSLPDDFFESALEFNNSVC</sequence>
<evidence type="ECO:0000313" key="2">
    <source>
        <dbReference type="Proteomes" id="UP000005408"/>
    </source>
</evidence>
<dbReference type="Proteomes" id="UP000005408">
    <property type="component" value="Unassembled WGS sequence"/>
</dbReference>
<evidence type="ECO:0000313" key="1">
    <source>
        <dbReference type="EnsemblMetazoa" id="G2543.1:cds"/>
    </source>
</evidence>
<dbReference type="AlphaFoldDB" id="A0A8W8KXU9"/>
<proteinExistence type="predicted"/>
<name>A0A8W8KXU9_MAGGI</name>
<accession>A0A8W8KXU9</accession>
<dbReference type="EnsemblMetazoa" id="G2543.1">
    <property type="protein sequence ID" value="G2543.1:cds"/>
    <property type="gene ID" value="G2543"/>
</dbReference>
<protein>
    <submittedName>
        <fullName evidence="1">Uncharacterized protein</fullName>
    </submittedName>
</protein>
<organism evidence="1 2">
    <name type="scientific">Magallana gigas</name>
    <name type="common">Pacific oyster</name>
    <name type="synonym">Crassostrea gigas</name>
    <dbReference type="NCBI Taxonomy" id="29159"/>
    <lineage>
        <taxon>Eukaryota</taxon>
        <taxon>Metazoa</taxon>
        <taxon>Spiralia</taxon>
        <taxon>Lophotrochozoa</taxon>
        <taxon>Mollusca</taxon>
        <taxon>Bivalvia</taxon>
        <taxon>Autobranchia</taxon>
        <taxon>Pteriomorphia</taxon>
        <taxon>Ostreida</taxon>
        <taxon>Ostreoidea</taxon>
        <taxon>Ostreidae</taxon>
        <taxon>Magallana</taxon>
    </lineage>
</organism>
<keyword evidence="2" id="KW-1185">Reference proteome</keyword>
<reference evidence="1" key="1">
    <citation type="submission" date="2022-08" db="UniProtKB">
        <authorList>
            <consortium name="EnsemblMetazoa"/>
        </authorList>
    </citation>
    <scope>IDENTIFICATION</scope>
    <source>
        <strain evidence="1">05x7-T-G4-1.051#20</strain>
    </source>
</reference>